<reference evidence="1 2" key="1">
    <citation type="submission" date="2019-09" db="EMBL/GenBank/DDBJ databases">
        <title>Genome Sequence of Larkinella sp MA1.</title>
        <authorList>
            <person name="Srinivasan S."/>
        </authorList>
    </citation>
    <scope>NUCLEOTIDE SEQUENCE [LARGE SCALE GENOMIC DNA]</scope>
    <source>
        <strain evidence="1 2">MA1</strain>
    </source>
</reference>
<dbReference type="InterPro" id="IPR048031">
    <property type="entry name" value="ScyD/ScyE-like"/>
</dbReference>
<sequence>MNTRRFTLQSLLALLVVSTLIFGVTSCFKQIQDHQFPNPTTFAAVQGPPVAAGLSSPIGLVEDTKGYLWVTEAGSGTASPASGRVSVITPSGTFTAITGFLSAESPEGSPEGLNHLAYRDGKLYILHGVDDALYIADVSSFVPGVTPPLSASSLTKVDIGTYVRQEHPNAPDPKDSNPYNLTFGPEGDLYITDAGGNAIVRRKKDTGVLSIYAVFPDVVGPFSGDPVPTGIVFDGTKFWVTSLTGAPFIAGIANIYHVMPNGTTGTVSVYKTGYTGLTDITLTPGGKTIVTEFGFGPPPPAAPTGRIASGDNAAVSLLSAIPTPVDILRSDMADTYYVLYYGPGLIVKLNATN</sequence>
<protein>
    <submittedName>
        <fullName evidence="1">ScyD/ScyE family protein</fullName>
    </submittedName>
</protein>
<dbReference type="SUPFAM" id="SSF63829">
    <property type="entry name" value="Calcium-dependent phosphotriesterase"/>
    <property type="match status" value="1"/>
</dbReference>
<keyword evidence="2" id="KW-1185">Reference proteome</keyword>
<dbReference type="NCBIfam" id="NF033206">
    <property type="entry name" value="ScyE_fam"/>
    <property type="match status" value="1"/>
</dbReference>
<dbReference type="AlphaFoldDB" id="A0A5N1J7G6"/>
<proteinExistence type="predicted"/>
<organism evidence="1 2">
    <name type="scientific">Larkinella humicola</name>
    <dbReference type="NCBI Taxonomy" id="2607654"/>
    <lineage>
        <taxon>Bacteria</taxon>
        <taxon>Pseudomonadati</taxon>
        <taxon>Bacteroidota</taxon>
        <taxon>Cytophagia</taxon>
        <taxon>Cytophagales</taxon>
        <taxon>Spirosomataceae</taxon>
        <taxon>Larkinella</taxon>
    </lineage>
</organism>
<dbReference type="Gene3D" id="2.120.10.30">
    <property type="entry name" value="TolB, C-terminal domain"/>
    <property type="match status" value="1"/>
</dbReference>
<evidence type="ECO:0000313" key="1">
    <source>
        <dbReference type="EMBL" id="KAA9347130.1"/>
    </source>
</evidence>
<dbReference type="Proteomes" id="UP000326344">
    <property type="component" value="Unassembled WGS sequence"/>
</dbReference>
<accession>A0A5N1J7G6</accession>
<dbReference type="PROSITE" id="PS51257">
    <property type="entry name" value="PROKAR_LIPOPROTEIN"/>
    <property type="match status" value="1"/>
</dbReference>
<evidence type="ECO:0000313" key="2">
    <source>
        <dbReference type="Proteomes" id="UP000326344"/>
    </source>
</evidence>
<gene>
    <name evidence="1" type="ORF">F0P93_26340</name>
</gene>
<comment type="caution">
    <text evidence="1">The sequence shown here is derived from an EMBL/GenBank/DDBJ whole genome shotgun (WGS) entry which is preliminary data.</text>
</comment>
<name>A0A5N1J7G6_9BACT</name>
<dbReference type="InterPro" id="IPR011042">
    <property type="entry name" value="6-blade_b-propeller_TolB-like"/>
</dbReference>
<dbReference type="RefSeq" id="WP_150880709.1">
    <property type="nucleotide sequence ID" value="NZ_VTWS01000008.1"/>
</dbReference>
<dbReference type="EMBL" id="VTWS01000008">
    <property type="protein sequence ID" value="KAA9347130.1"/>
    <property type="molecule type" value="Genomic_DNA"/>
</dbReference>